<dbReference type="InterPro" id="IPR013078">
    <property type="entry name" value="His_Pase_superF_clade-1"/>
</dbReference>
<dbReference type="GO" id="GO:0043456">
    <property type="term" value="P:regulation of pentose-phosphate shunt"/>
    <property type="evidence" value="ECO:0007669"/>
    <property type="project" value="TreeGrafter"/>
</dbReference>
<protein>
    <submittedName>
        <fullName evidence="5">Phosphoglycerate mutase family protein</fullName>
    </submittedName>
</protein>
<dbReference type="SMART" id="SM00855">
    <property type="entry name" value="PGAM"/>
    <property type="match status" value="1"/>
</dbReference>
<feature type="compositionally biased region" description="Basic and acidic residues" evidence="4">
    <location>
        <begin position="251"/>
        <end position="264"/>
    </location>
</feature>
<feature type="active site" description="Proton donor/acceptor" evidence="2">
    <location>
        <position position="85"/>
    </location>
</feature>
<evidence type="ECO:0000256" key="2">
    <source>
        <dbReference type="PIRSR" id="PIRSR613078-1"/>
    </source>
</evidence>
<dbReference type="CDD" id="cd07067">
    <property type="entry name" value="HP_PGM_like"/>
    <property type="match status" value="1"/>
</dbReference>
<sequence length="264" mass="29137">MKIYLIRHAETVHNVGQAWAGTTDSALTNHGVLQIQRLATHFCSAAVKFEHVFVSDLTRAVLTAEGICNTSTSGILPIVTPLLREQHFGSREGLRIHASTTTASPPTVEPEPTESEASMRTRANKFLEEYLFPVLLSHSGDHTEVEPALAIVAHGIILRVLWNCLVHAFSPENVSYSPEVATLSTTTGGVLIPFWSNTGFMELSVHRSLPTTSAEVESLLSDWTMKILSVDNKNHLRDLRRTRGGIGSSQHDSKQRSIESFFKR</sequence>
<feature type="binding site" evidence="3">
    <location>
        <position position="59"/>
    </location>
    <ligand>
        <name>substrate</name>
    </ligand>
</feature>
<dbReference type="PANTHER" id="PTHR46517:SF1">
    <property type="entry name" value="FRUCTOSE-2,6-BISPHOSPHATASE TIGAR"/>
    <property type="match status" value="1"/>
</dbReference>
<evidence type="ECO:0000256" key="4">
    <source>
        <dbReference type="SAM" id="MobiDB-lite"/>
    </source>
</evidence>
<gene>
    <name evidence="5" type="ORF">TSTA_050030</name>
</gene>
<dbReference type="PhylomeDB" id="B8MIQ3"/>
<dbReference type="VEuPathDB" id="FungiDB:TSTA_050030"/>
<proteinExistence type="predicted"/>
<dbReference type="EMBL" id="EQ962657">
    <property type="protein sequence ID" value="EED15565.1"/>
    <property type="molecule type" value="Genomic_DNA"/>
</dbReference>
<organism evidence="5 6">
    <name type="scientific">Talaromyces stipitatus (strain ATCC 10500 / CBS 375.48 / QM 6759 / NRRL 1006)</name>
    <name type="common">Penicillium stipitatum</name>
    <dbReference type="NCBI Taxonomy" id="441959"/>
    <lineage>
        <taxon>Eukaryota</taxon>
        <taxon>Fungi</taxon>
        <taxon>Dikarya</taxon>
        <taxon>Ascomycota</taxon>
        <taxon>Pezizomycotina</taxon>
        <taxon>Eurotiomycetes</taxon>
        <taxon>Eurotiomycetidae</taxon>
        <taxon>Eurotiales</taxon>
        <taxon>Trichocomaceae</taxon>
        <taxon>Talaromyces</taxon>
        <taxon>Talaromyces sect. Talaromyces</taxon>
    </lineage>
</organism>
<dbReference type="GO" id="GO:0004331">
    <property type="term" value="F:fructose-2,6-bisphosphate 2-phosphatase activity"/>
    <property type="evidence" value="ECO:0007669"/>
    <property type="project" value="TreeGrafter"/>
</dbReference>
<feature type="region of interest" description="Disordered" evidence="4">
    <location>
        <begin position="241"/>
        <end position="264"/>
    </location>
</feature>
<dbReference type="eggNOG" id="KOG0235">
    <property type="taxonomic scope" value="Eukaryota"/>
</dbReference>
<dbReference type="Gene3D" id="3.40.50.1240">
    <property type="entry name" value="Phosphoglycerate mutase-like"/>
    <property type="match status" value="1"/>
</dbReference>
<reference evidence="6" key="1">
    <citation type="journal article" date="2015" name="Genome Announc.">
        <title>Genome sequence of the AIDS-associated pathogen Penicillium marneffei (ATCC18224) and its near taxonomic relative Talaromyces stipitatus (ATCC10500).</title>
        <authorList>
            <person name="Nierman W.C."/>
            <person name="Fedorova-Abrams N.D."/>
            <person name="Andrianopoulos A."/>
        </authorList>
    </citation>
    <scope>NUCLEOTIDE SEQUENCE [LARGE SCALE GENOMIC DNA]</scope>
    <source>
        <strain evidence="6">ATCC 10500 / CBS 375.48 / QM 6759 / NRRL 1006</strain>
    </source>
</reference>
<dbReference type="InParanoid" id="B8MIQ3"/>
<dbReference type="Proteomes" id="UP000001745">
    <property type="component" value="Unassembled WGS sequence"/>
</dbReference>
<evidence type="ECO:0000313" key="5">
    <source>
        <dbReference type="EMBL" id="EED15565.1"/>
    </source>
</evidence>
<dbReference type="OMA" id="DFNRHEH"/>
<name>B8MIQ3_TALSN</name>
<dbReference type="SUPFAM" id="SSF53254">
    <property type="entry name" value="Phosphoglycerate mutase-like"/>
    <property type="match status" value="1"/>
</dbReference>
<dbReference type="GO" id="GO:0045820">
    <property type="term" value="P:negative regulation of glycolytic process"/>
    <property type="evidence" value="ECO:0007669"/>
    <property type="project" value="TreeGrafter"/>
</dbReference>
<feature type="active site" description="Tele-phosphohistidine intermediate" evidence="2">
    <location>
        <position position="8"/>
    </location>
</feature>
<feature type="region of interest" description="Disordered" evidence="4">
    <location>
        <begin position="96"/>
        <end position="118"/>
    </location>
</feature>
<evidence type="ECO:0000256" key="3">
    <source>
        <dbReference type="PIRSR" id="PIRSR613078-2"/>
    </source>
</evidence>
<dbReference type="AlphaFoldDB" id="B8MIQ3"/>
<accession>B8MIQ3</accession>
<dbReference type="Pfam" id="PF00300">
    <property type="entry name" value="His_Phos_1"/>
    <property type="match status" value="1"/>
</dbReference>
<dbReference type="STRING" id="441959.B8MIQ3"/>
<keyword evidence="1" id="KW-0378">Hydrolase</keyword>
<dbReference type="HOGENOM" id="CLU_033323_0_0_1"/>
<dbReference type="PANTHER" id="PTHR46517">
    <property type="entry name" value="FRUCTOSE-2,6-BISPHOSPHATASE TIGAR"/>
    <property type="match status" value="1"/>
</dbReference>
<feature type="binding site" evidence="3">
    <location>
        <begin position="7"/>
        <end position="14"/>
    </location>
    <ligand>
        <name>substrate</name>
    </ligand>
</feature>
<dbReference type="InterPro" id="IPR051695">
    <property type="entry name" value="Phosphoglycerate_Mutase"/>
</dbReference>
<evidence type="ECO:0000313" key="6">
    <source>
        <dbReference type="Proteomes" id="UP000001745"/>
    </source>
</evidence>
<dbReference type="InterPro" id="IPR029033">
    <property type="entry name" value="His_PPase_superfam"/>
</dbReference>
<dbReference type="OrthoDB" id="354304at2759"/>
<keyword evidence="6" id="KW-1185">Reference proteome</keyword>
<dbReference type="GeneID" id="8108767"/>
<dbReference type="GO" id="GO:0005829">
    <property type="term" value="C:cytosol"/>
    <property type="evidence" value="ECO:0007669"/>
    <property type="project" value="TreeGrafter"/>
</dbReference>
<dbReference type="RefSeq" id="XP_002485518.1">
    <property type="nucleotide sequence ID" value="XM_002485473.1"/>
</dbReference>
<evidence type="ECO:0000256" key="1">
    <source>
        <dbReference type="ARBA" id="ARBA00022801"/>
    </source>
</evidence>